<organism evidence="3 4">
    <name type="scientific">Pristionchus pacificus</name>
    <name type="common">Parasitic nematode worm</name>
    <dbReference type="NCBI Taxonomy" id="54126"/>
    <lineage>
        <taxon>Eukaryota</taxon>
        <taxon>Metazoa</taxon>
        <taxon>Ecdysozoa</taxon>
        <taxon>Nematoda</taxon>
        <taxon>Chromadorea</taxon>
        <taxon>Rhabditida</taxon>
        <taxon>Rhabditina</taxon>
        <taxon>Diplogasteromorpha</taxon>
        <taxon>Diplogasteroidea</taxon>
        <taxon>Neodiplogasteridae</taxon>
        <taxon>Pristionchus</taxon>
    </lineage>
</organism>
<reference evidence="4" key="1">
    <citation type="journal article" date="2008" name="Nat. Genet.">
        <title>The Pristionchus pacificus genome provides a unique perspective on nematode lifestyle and parasitism.</title>
        <authorList>
            <person name="Dieterich C."/>
            <person name="Clifton S.W."/>
            <person name="Schuster L.N."/>
            <person name="Chinwalla A."/>
            <person name="Delehaunty K."/>
            <person name="Dinkelacker I."/>
            <person name="Fulton L."/>
            <person name="Fulton R."/>
            <person name="Godfrey J."/>
            <person name="Minx P."/>
            <person name="Mitreva M."/>
            <person name="Roeseler W."/>
            <person name="Tian H."/>
            <person name="Witte H."/>
            <person name="Yang S.P."/>
            <person name="Wilson R.K."/>
            <person name="Sommer R.J."/>
        </authorList>
    </citation>
    <scope>NUCLEOTIDE SEQUENCE [LARGE SCALE GENOMIC DNA]</scope>
    <source>
        <strain evidence="4">PS312</strain>
    </source>
</reference>
<evidence type="ECO:0000256" key="2">
    <source>
        <dbReference type="SAM" id="Phobius"/>
    </source>
</evidence>
<feature type="compositionally biased region" description="Basic and acidic residues" evidence="1">
    <location>
        <begin position="70"/>
        <end position="80"/>
    </location>
</feature>
<accession>A0A8R1YJS7</accession>
<feature type="transmembrane region" description="Helical" evidence="2">
    <location>
        <begin position="22"/>
        <end position="47"/>
    </location>
</feature>
<evidence type="ECO:0000313" key="3">
    <source>
        <dbReference type="EnsemblMetazoa" id="PPA24805.1"/>
    </source>
</evidence>
<accession>A0A2A6BQR9</accession>
<keyword evidence="2" id="KW-0472">Membrane</keyword>
<feature type="compositionally biased region" description="Low complexity" evidence="1">
    <location>
        <begin position="98"/>
        <end position="114"/>
    </location>
</feature>
<keyword evidence="4" id="KW-1185">Reference proteome</keyword>
<protein>
    <submittedName>
        <fullName evidence="3">Uncharacterized protein</fullName>
    </submittedName>
</protein>
<keyword evidence="2" id="KW-0812">Transmembrane</keyword>
<reference evidence="3" key="2">
    <citation type="submission" date="2022-06" db="UniProtKB">
        <authorList>
            <consortium name="EnsemblMetazoa"/>
        </authorList>
    </citation>
    <scope>IDENTIFICATION</scope>
    <source>
        <strain evidence="3">PS312</strain>
    </source>
</reference>
<dbReference type="Proteomes" id="UP000005239">
    <property type="component" value="Unassembled WGS sequence"/>
</dbReference>
<dbReference type="EnsemblMetazoa" id="PPA24805.1">
    <property type="protein sequence ID" value="PPA24805.1"/>
    <property type="gene ID" value="WBGene00114359"/>
</dbReference>
<proteinExistence type="predicted"/>
<evidence type="ECO:0000256" key="1">
    <source>
        <dbReference type="SAM" id="MobiDB-lite"/>
    </source>
</evidence>
<feature type="region of interest" description="Disordered" evidence="1">
    <location>
        <begin position="66"/>
        <end position="127"/>
    </location>
</feature>
<keyword evidence="2" id="KW-1133">Transmembrane helix</keyword>
<sequence length="213" mass="22540">MEETSSTTAVPRNTLVMSPKDWIMMGVGISMTLITFIALSFLCAYLARGCWEACVKLGECCCGRKKRKKKGDEGEKDRPPSAHSTPSIRPALAIDGANSKSNSNSINSRNSMPTASPPTAPAEPTISSGPAQIEILDAASGKVGNAVTAVQLAAAIEGGLERPQRDDESVDDVPTDWGNTQPLKTVEEEKSGVSRGTEVSCQDKNSITTEAKK</sequence>
<name>A0A2A6BQR9_PRIPA</name>
<feature type="region of interest" description="Disordered" evidence="1">
    <location>
        <begin position="157"/>
        <end position="213"/>
    </location>
</feature>
<feature type="compositionally biased region" description="Polar residues" evidence="1">
    <location>
        <begin position="197"/>
        <end position="213"/>
    </location>
</feature>
<gene>
    <name evidence="3" type="primary">WBGene00114359</name>
</gene>
<evidence type="ECO:0000313" key="4">
    <source>
        <dbReference type="Proteomes" id="UP000005239"/>
    </source>
</evidence>
<dbReference type="AlphaFoldDB" id="A0A2A6BQR9"/>